<dbReference type="OMA" id="FWTEIEL"/>
<evidence type="ECO:0000313" key="1">
    <source>
        <dbReference type="Ensembl" id="ENSCMUP00000028563.1"/>
    </source>
</evidence>
<dbReference type="GO" id="GO:0031751">
    <property type="term" value="F:D4 dopamine receptor binding"/>
    <property type="evidence" value="ECO:0007669"/>
    <property type="project" value="TreeGrafter"/>
</dbReference>
<dbReference type="AlphaFoldDB" id="A0A8U7NB07"/>
<sequence length="72" mass="8051">GPSLLKALEEAGQLFNSPLPDEIDAYSTEEVTVSSWKFWTEIELTLVDCSLLPKLHIIKVVAKEIPKFSFST</sequence>
<protein>
    <submittedName>
        <fullName evidence="1">Uncharacterized protein</fullName>
    </submittedName>
</protein>
<evidence type="ECO:0000313" key="2">
    <source>
        <dbReference type="Proteomes" id="UP000694553"/>
    </source>
</evidence>
<reference evidence="1" key="2">
    <citation type="submission" date="2025-08" db="UniProtKB">
        <authorList>
            <consortium name="Ensembl"/>
        </authorList>
    </citation>
    <scope>IDENTIFICATION</scope>
</reference>
<organism evidence="1 2">
    <name type="scientific">Corvus moneduloides</name>
    <name type="common">New Caledonian crow</name>
    <dbReference type="NCBI Taxonomy" id="1196302"/>
    <lineage>
        <taxon>Eukaryota</taxon>
        <taxon>Metazoa</taxon>
        <taxon>Chordata</taxon>
        <taxon>Craniata</taxon>
        <taxon>Vertebrata</taxon>
        <taxon>Euteleostomi</taxon>
        <taxon>Archelosauria</taxon>
        <taxon>Archosauria</taxon>
        <taxon>Dinosauria</taxon>
        <taxon>Saurischia</taxon>
        <taxon>Theropoda</taxon>
        <taxon>Coelurosauria</taxon>
        <taxon>Aves</taxon>
        <taxon>Neognathae</taxon>
        <taxon>Neoaves</taxon>
        <taxon>Telluraves</taxon>
        <taxon>Australaves</taxon>
        <taxon>Passeriformes</taxon>
        <taxon>Corvoidea</taxon>
        <taxon>Corvidae</taxon>
        <taxon>Corvus</taxon>
    </lineage>
</organism>
<dbReference type="GO" id="GO:0031750">
    <property type="term" value="F:D3 dopamine receptor binding"/>
    <property type="evidence" value="ECO:0007669"/>
    <property type="project" value="TreeGrafter"/>
</dbReference>
<dbReference type="PANTHER" id="PTHR45476">
    <property type="entry name" value="CHLORIDE INTRACELLULAR CHANNEL PROTEIN 6-RELATED"/>
    <property type="match status" value="1"/>
</dbReference>
<reference evidence="1" key="3">
    <citation type="submission" date="2025-09" db="UniProtKB">
        <authorList>
            <consortium name="Ensembl"/>
        </authorList>
    </citation>
    <scope>IDENTIFICATION</scope>
</reference>
<dbReference type="SUPFAM" id="SSF47616">
    <property type="entry name" value="GST C-terminal domain-like"/>
    <property type="match status" value="1"/>
</dbReference>
<dbReference type="Ensembl" id="ENSCMUT00000036885.1">
    <property type="protein sequence ID" value="ENSCMUP00000028563.1"/>
    <property type="gene ID" value="ENSCMUG00000019485.1"/>
</dbReference>
<reference evidence="2" key="1">
    <citation type="submission" date="2019-10" db="EMBL/GenBank/DDBJ databases">
        <title>Corvus moneduloides (New Caledonian crow) genome, bCorMon1, primary haplotype.</title>
        <authorList>
            <person name="Rutz C."/>
            <person name="Fungtammasan C."/>
            <person name="Mountcastle J."/>
            <person name="Formenti G."/>
            <person name="Chow W."/>
            <person name="Howe K."/>
            <person name="Steele M.P."/>
            <person name="Fernandes J."/>
            <person name="Gilbert M.T.P."/>
            <person name="Fedrigo O."/>
            <person name="Jarvis E.D."/>
            <person name="Gemmell N."/>
        </authorList>
    </citation>
    <scope>NUCLEOTIDE SEQUENCE [LARGE SCALE GENOMIC DNA]</scope>
</reference>
<dbReference type="Gene3D" id="1.20.1050.10">
    <property type="match status" value="1"/>
</dbReference>
<proteinExistence type="predicted"/>
<dbReference type="InterPro" id="IPR036282">
    <property type="entry name" value="Glutathione-S-Trfase_C_sf"/>
</dbReference>
<accession>A0A8U7NB07</accession>
<dbReference type="GO" id="GO:0031749">
    <property type="term" value="F:D2 dopamine receptor binding"/>
    <property type="evidence" value="ECO:0007669"/>
    <property type="project" value="TreeGrafter"/>
</dbReference>
<dbReference type="Proteomes" id="UP000694553">
    <property type="component" value="Unassembled WGS sequence"/>
</dbReference>
<keyword evidence="2" id="KW-1185">Reference proteome</keyword>
<dbReference type="PANTHER" id="PTHR45476:SF1">
    <property type="entry name" value="CHLORIDE INTRACELLULAR CHANNEL PROTEIN 6"/>
    <property type="match status" value="1"/>
</dbReference>
<name>A0A8U7NB07_CORMO</name>